<keyword evidence="7" id="KW-1185">Reference proteome</keyword>
<gene>
    <name evidence="6" type="ORF">URODEC1_LOCUS86365</name>
</gene>
<organism evidence="6 7">
    <name type="scientific">Urochloa decumbens</name>
    <dbReference type="NCBI Taxonomy" id="240449"/>
    <lineage>
        <taxon>Eukaryota</taxon>
        <taxon>Viridiplantae</taxon>
        <taxon>Streptophyta</taxon>
        <taxon>Embryophyta</taxon>
        <taxon>Tracheophyta</taxon>
        <taxon>Spermatophyta</taxon>
        <taxon>Magnoliopsida</taxon>
        <taxon>Liliopsida</taxon>
        <taxon>Poales</taxon>
        <taxon>Poaceae</taxon>
        <taxon>PACMAD clade</taxon>
        <taxon>Panicoideae</taxon>
        <taxon>Panicodae</taxon>
        <taxon>Paniceae</taxon>
        <taxon>Melinidinae</taxon>
        <taxon>Urochloa</taxon>
    </lineage>
</organism>
<dbReference type="CDD" id="cd00010">
    <property type="entry name" value="AAI_LTSS"/>
    <property type="match status" value="1"/>
</dbReference>
<accession>A0ABC9DLR9</accession>
<keyword evidence="4" id="KW-0325">Glycoprotein</keyword>
<dbReference type="InterPro" id="IPR036312">
    <property type="entry name" value="Bifun_inhib/LTP/seed_sf"/>
</dbReference>
<dbReference type="Gene3D" id="1.10.110.10">
    <property type="entry name" value="Plant lipid-transfer and hydrophobic proteins"/>
    <property type="match status" value="1"/>
</dbReference>
<dbReference type="InterPro" id="IPR016140">
    <property type="entry name" value="Bifunc_inhib/LTP/seed_store"/>
</dbReference>
<keyword evidence="2" id="KW-0732">Signal</keyword>
<dbReference type="Pfam" id="PF14368">
    <property type="entry name" value="LTP_2"/>
    <property type="match status" value="1"/>
</dbReference>
<comment type="similarity">
    <text evidence="1">Belongs to the plant LTP family.</text>
</comment>
<reference evidence="6 7" key="2">
    <citation type="submission" date="2024-10" db="EMBL/GenBank/DDBJ databases">
        <authorList>
            <person name="Ryan C."/>
        </authorList>
    </citation>
    <scope>NUCLEOTIDE SEQUENCE [LARGE SCALE GENOMIC DNA]</scope>
</reference>
<sequence length="213" mass="20299">MYAINSRRRAAALITPPLPLPLASAPPAQSRTVQLLGRLLAFVLAVAACVAAAASAQGTASGGGAVLSCAAKLVPCAAYLNATTAPPPACCGPLKEAAANETACMCAMLLDKAAPQAFGVAPEQGLGLAKRCGVTTDASACAKSGTAAATSAAGAAGAATGSGTAASSASTGGSASTVIKPTANGGGATHHRLSLTGASALVGFSFIWCAIMA</sequence>
<dbReference type="PANTHER" id="PTHR33044">
    <property type="entry name" value="BIFUNCTIONAL INHIBITOR/LIPID-TRANSFER PROTEIN/SEED STORAGE 2S ALBUMIN SUPERFAMILY PROTEIN-RELATED"/>
    <property type="match status" value="1"/>
</dbReference>
<protein>
    <recommendedName>
        <fullName evidence="5">Bifunctional inhibitor/plant lipid transfer protein/seed storage helical domain-containing protein</fullName>
    </recommendedName>
</protein>
<dbReference type="Proteomes" id="UP001497457">
    <property type="component" value="Chromosome 34rd"/>
</dbReference>
<evidence type="ECO:0000313" key="6">
    <source>
        <dbReference type="EMBL" id="CAL5040896.1"/>
    </source>
</evidence>
<evidence type="ECO:0000256" key="3">
    <source>
        <dbReference type="ARBA" id="ARBA00023157"/>
    </source>
</evidence>
<reference evidence="7" key="1">
    <citation type="submission" date="2024-06" db="EMBL/GenBank/DDBJ databases">
        <authorList>
            <person name="Ryan C."/>
        </authorList>
    </citation>
    <scope>NUCLEOTIDE SEQUENCE [LARGE SCALE GENOMIC DNA]</scope>
</reference>
<dbReference type="AlphaFoldDB" id="A0ABC9DLR9"/>
<dbReference type="InterPro" id="IPR043325">
    <property type="entry name" value="LTSS"/>
</dbReference>
<evidence type="ECO:0000256" key="4">
    <source>
        <dbReference type="ARBA" id="ARBA00023180"/>
    </source>
</evidence>
<keyword evidence="3" id="KW-1015">Disulfide bond</keyword>
<evidence type="ECO:0000256" key="2">
    <source>
        <dbReference type="ARBA" id="ARBA00022729"/>
    </source>
</evidence>
<dbReference type="EMBL" id="OZ075144">
    <property type="protein sequence ID" value="CAL5040896.1"/>
    <property type="molecule type" value="Genomic_DNA"/>
</dbReference>
<evidence type="ECO:0000259" key="5">
    <source>
        <dbReference type="Pfam" id="PF14368"/>
    </source>
</evidence>
<dbReference type="SUPFAM" id="SSF47699">
    <property type="entry name" value="Bifunctional inhibitor/lipid-transfer protein/seed storage 2S albumin"/>
    <property type="match status" value="1"/>
</dbReference>
<evidence type="ECO:0000256" key="1">
    <source>
        <dbReference type="ARBA" id="ARBA00009748"/>
    </source>
</evidence>
<feature type="domain" description="Bifunctional inhibitor/plant lipid transfer protein/seed storage helical" evidence="5">
    <location>
        <begin position="52"/>
        <end position="141"/>
    </location>
</feature>
<evidence type="ECO:0000313" key="7">
    <source>
        <dbReference type="Proteomes" id="UP001497457"/>
    </source>
</evidence>
<name>A0ABC9DLR9_9POAL</name>
<proteinExistence type="inferred from homology"/>